<protein>
    <submittedName>
        <fullName evidence="1">Uncharacterized protein</fullName>
    </submittedName>
</protein>
<evidence type="ECO:0000313" key="2">
    <source>
        <dbReference type="Proteomes" id="UP001229422"/>
    </source>
</evidence>
<dbReference type="RefSeq" id="WP_154816884.1">
    <property type="nucleotide sequence ID" value="NZ_CP061870.1"/>
</dbReference>
<name>A0AAQ3EPU3_BACIU</name>
<evidence type="ECO:0000313" key="1">
    <source>
        <dbReference type="EMBL" id="WHM21416.1"/>
    </source>
</evidence>
<proteinExistence type="predicted"/>
<gene>
    <name evidence="1" type="ORF">QL281_22040</name>
</gene>
<organism evidence="1 2">
    <name type="scientific">Bacillus subtilis</name>
    <dbReference type="NCBI Taxonomy" id="1423"/>
    <lineage>
        <taxon>Bacteria</taxon>
        <taxon>Bacillati</taxon>
        <taxon>Bacillota</taxon>
        <taxon>Bacilli</taxon>
        <taxon>Bacillales</taxon>
        <taxon>Bacillaceae</taxon>
        <taxon>Bacillus</taxon>
    </lineage>
</organism>
<accession>A0AAQ3EPU3</accession>
<dbReference type="Proteomes" id="UP001229422">
    <property type="component" value="Chromosome"/>
</dbReference>
<dbReference type="EMBL" id="CP125292">
    <property type="protein sequence ID" value="WHM21416.1"/>
    <property type="molecule type" value="Genomic_DNA"/>
</dbReference>
<reference evidence="1" key="1">
    <citation type="submission" date="2023-05" db="EMBL/GenBank/DDBJ databases">
        <title>Complete genome sequence of Bacillus subtilis SRCM117797 isolated from Soybean paste.</title>
        <authorList>
            <person name="Abraha H.B."/>
            <person name="Kim K.-P."/>
            <person name="Ryu M.-S."/>
            <person name="Jeong D.-Y."/>
        </authorList>
    </citation>
    <scope>NUCLEOTIDE SEQUENCE</scope>
    <source>
        <strain evidence="1">SRCM117797</strain>
    </source>
</reference>
<sequence>MSYVLTFGEGEYLETYVKGATEFSSTYIKADALVFFNKAEANRAAEAIGCCSVEIR</sequence>
<dbReference type="AlphaFoldDB" id="A0AAQ3EPU3"/>